<gene>
    <name evidence="3" type="ORF">PGT21_026209</name>
</gene>
<proteinExistence type="predicted"/>
<dbReference type="InterPro" id="IPR008984">
    <property type="entry name" value="SMAD_FHA_dom_sf"/>
</dbReference>
<organism evidence="3 4">
    <name type="scientific">Puccinia graminis f. sp. tritici</name>
    <dbReference type="NCBI Taxonomy" id="56615"/>
    <lineage>
        <taxon>Eukaryota</taxon>
        <taxon>Fungi</taxon>
        <taxon>Dikarya</taxon>
        <taxon>Basidiomycota</taxon>
        <taxon>Pucciniomycotina</taxon>
        <taxon>Pucciniomycetes</taxon>
        <taxon>Pucciniales</taxon>
        <taxon>Pucciniaceae</taxon>
        <taxon>Puccinia</taxon>
    </lineage>
</organism>
<feature type="compositionally biased region" description="Polar residues" evidence="1">
    <location>
        <begin position="420"/>
        <end position="437"/>
    </location>
</feature>
<evidence type="ECO:0000259" key="2">
    <source>
        <dbReference type="PROSITE" id="PS50006"/>
    </source>
</evidence>
<dbReference type="PANTHER" id="PTHR23106:SF24">
    <property type="entry name" value="ANGIOGENIC FACTOR WITH G PATCH AND FHA DOMAINS 1"/>
    <property type="match status" value="1"/>
</dbReference>
<dbReference type="EMBL" id="VSWC01000157">
    <property type="protein sequence ID" value="KAA1074981.1"/>
    <property type="molecule type" value="Genomic_DNA"/>
</dbReference>
<dbReference type="InterPro" id="IPR053027">
    <property type="entry name" value="AGGF1"/>
</dbReference>
<feature type="compositionally biased region" description="Acidic residues" evidence="1">
    <location>
        <begin position="125"/>
        <end position="134"/>
    </location>
</feature>
<evidence type="ECO:0000256" key="1">
    <source>
        <dbReference type="SAM" id="MobiDB-lite"/>
    </source>
</evidence>
<sequence>MDHPNKPSSSPQPTQINTQEWILDSASGLYWNNFYRVWAKYEDEKWTYADQEGNLVDKPDDGDTKPASPHQRSCAERWTKPRPTNGRREKVTYQGVYEEEEGELANHDLDRGPRQETGPKVVPQDDADDQEEGELDSIEEALLDFHDSIPAPEPPRPFPIRLLALPKARASTIDPTRNLLILQPGVDEPMVLGRDRTFEPSLRLKEMEVSKTHATFFWRADGEHASHGWHIVDNASTHGTFISPSDAHHRATPNRLSKPRKASLPYKLNHLDTVMVASDEDPVLAFQVHLHPRFPSSCQACALLSDESNRMSLESQQPVSQDVCKIAEIREEERYAMSPADVKLERERKRKIEMAKLRNQFFGDEAEPASKKQKKPDRTGATTNQQPVEEESVEQPEPKQYLDRAKLRRQTHGRCPPSAPIQTPKPSQVTAGSSRIPETQEPEPMRRGAAMLAKLGGNPDSLKSMGTLIQARTLGSSQAGLGSRELVVGVENIGRPKDWREEAKLANWRRYGPAK</sequence>
<feature type="region of interest" description="Disordered" evidence="1">
    <location>
        <begin position="52"/>
        <end position="134"/>
    </location>
</feature>
<accession>A0A5B0MEC0</accession>
<dbReference type="Pfam" id="PF00498">
    <property type="entry name" value="FHA"/>
    <property type="match status" value="1"/>
</dbReference>
<protein>
    <recommendedName>
        <fullName evidence="2">FHA domain-containing protein</fullName>
    </recommendedName>
</protein>
<feature type="compositionally biased region" description="Basic and acidic residues" evidence="1">
    <location>
        <begin position="104"/>
        <end position="114"/>
    </location>
</feature>
<dbReference type="InterPro" id="IPR000253">
    <property type="entry name" value="FHA_dom"/>
</dbReference>
<name>A0A5B0MEC0_PUCGR</name>
<feature type="region of interest" description="Disordered" evidence="1">
    <location>
        <begin position="359"/>
        <end position="445"/>
    </location>
</feature>
<evidence type="ECO:0000313" key="3">
    <source>
        <dbReference type="EMBL" id="KAA1074981.1"/>
    </source>
</evidence>
<comment type="caution">
    <text evidence="3">The sequence shown here is derived from an EMBL/GenBank/DDBJ whole genome shotgun (WGS) entry which is preliminary data.</text>
</comment>
<dbReference type="Proteomes" id="UP000324748">
    <property type="component" value="Unassembled WGS sequence"/>
</dbReference>
<dbReference type="PANTHER" id="PTHR23106">
    <property type="entry name" value="ANGIOGENIC FACTOR WITH G PATCH AND FHA DOMAINS 1"/>
    <property type="match status" value="1"/>
</dbReference>
<keyword evidence="4" id="KW-1185">Reference proteome</keyword>
<dbReference type="Gene3D" id="2.60.200.20">
    <property type="match status" value="1"/>
</dbReference>
<dbReference type="AlphaFoldDB" id="A0A5B0MEC0"/>
<evidence type="ECO:0000313" key="4">
    <source>
        <dbReference type="Proteomes" id="UP000324748"/>
    </source>
</evidence>
<feature type="domain" description="FHA" evidence="2">
    <location>
        <begin position="190"/>
        <end position="247"/>
    </location>
</feature>
<feature type="compositionally biased region" description="Basic and acidic residues" evidence="1">
    <location>
        <begin position="396"/>
        <end position="405"/>
    </location>
</feature>
<feature type="compositionally biased region" description="Basic and acidic residues" evidence="1">
    <location>
        <begin position="55"/>
        <end position="64"/>
    </location>
</feature>
<dbReference type="SUPFAM" id="SSF49879">
    <property type="entry name" value="SMAD/FHA domain"/>
    <property type="match status" value="1"/>
</dbReference>
<reference evidence="3 4" key="1">
    <citation type="submission" date="2019-05" db="EMBL/GenBank/DDBJ databases">
        <title>Emergence of the Ug99 lineage of the wheat stem rust pathogen through somatic hybridization.</title>
        <authorList>
            <person name="Li F."/>
            <person name="Upadhyaya N.M."/>
            <person name="Sperschneider J."/>
            <person name="Matny O."/>
            <person name="Nguyen-Phuc H."/>
            <person name="Mago R."/>
            <person name="Raley C."/>
            <person name="Miller M.E."/>
            <person name="Silverstein K.A.T."/>
            <person name="Henningsen E."/>
            <person name="Hirsch C.D."/>
            <person name="Visser B."/>
            <person name="Pretorius Z.A."/>
            <person name="Steffenson B.J."/>
            <person name="Schwessinger B."/>
            <person name="Dodds P.N."/>
            <person name="Figueroa M."/>
        </authorList>
    </citation>
    <scope>NUCLEOTIDE SEQUENCE [LARGE SCALE GENOMIC DNA]</scope>
    <source>
        <strain evidence="3">21-0</strain>
    </source>
</reference>
<dbReference type="OrthoDB" id="21470at2759"/>
<dbReference type="PROSITE" id="PS50006">
    <property type="entry name" value="FHA_DOMAIN"/>
    <property type="match status" value="1"/>
</dbReference>